<evidence type="ECO:0000313" key="2">
    <source>
        <dbReference type="EMBL" id="KCZ93563.1"/>
    </source>
</evidence>
<sequence length="110" mass="11832">MRSLILATLALTLPLSGCLASKIVTVPVGLAGDALEATGKGVMYVGGTAVRVTGDALDGPDEMVRLQMTYQKGKRTRTETREVKAKHVEREIKKMSKKGRVVDVSVEPLH</sequence>
<protein>
    <recommendedName>
        <fullName evidence="4">Lipoprotein</fullName>
    </recommendedName>
</protein>
<feature type="signal peptide" evidence="1">
    <location>
        <begin position="1"/>
        <end position="20"/>
    </location>
</feature>
<evidence type="ECO:0000256" key="1">
    <source>
        <dbReference type="SAM" id="SignalP"/>
    </source>
</evidence>
<dbReference type="OrthoDB" id="7620411at2"/>
<comment type="caution">
    <text evidence="2">The sequence shown here is derived from an EMBL/GenBank/DDBJ whole genome shotgun (WGS) entry which is preliminary data.</text>
</comment>
<organism evidence="2 3">
    <name type="scientific">Hyphomonas hirschiana VP5</name>
    <dbReference type="NCBI Taxonomy" id="1280951"/>
    <lineage>
        <taxon>Bacteria</taxon>
        <taxon>Pseudomonadati</taxon>
        <taxon>Pseudomonadota</taxon>
        <taxon>Alphaproteobacteria</taxon>
        <taxon>Hyphomonadales</taxon>
        <taxon>Hyphomonadaceae</taxon>
        <taxon>Hyphomonas</taxon>
    </lineage>
</organism>
<dbReference type="RefSeq" id="WP_011648044.1">
    <property type="nucleotide sequence ID" value="NZ_ARYI01000007.1"/>
</dbReference>
<keyword evidence="3" id="KW-1185">Reference proteome</keyword>
<gene>
    <name evidence="2" type="ORF">HHI_09212</name>
</gene>
<name>A0A059FT09_9PROT</name>
<evidence type="ECO:0000313" key="3">
    <source>
        <dbReference type="Proteomes" id="UP000025061"/>
    </source>
</evidence>
<dbReference type="EMBL" id="ARYI01000007">
    <property type="protein sequence ID" value="KCZ93563.1"/>
    <property type="molecule type" value="Genomic_DNA"/>
</dbReference>
<proteinExistence type="predicted"/>
<dbReference type="Proteomes" id="UP000025061">
    <property type="component" value="Unassembled WGS sequence"/>
</dbReference>
<keyword evidence="1" id="KW-0732">Signal</keyword>
<feature type="chain" id="PRO_5001578312" description="Lipoprotein" evidence="1">
    <location>
        <begin position="21"/>
        <end position="110"/>
    </location>
</feature>
<dbReference type="AlphaFoldDB" id="A0A059FT09"/>
<evidence type="ECO:0008006" key="4">
    <source>
        <dbReference type="Google" id="ProtNLM"/>
    </source>
</evidence>
<dbReference type="PATRIC" id="fig|1280951.3.peg.1858"/>
<reference evidence="2 3" key="1">
    <citation type="submission" date="2013-04" db="EMBL/GenBank/DDBJ databases">
        <title>Hyphomonas hirschiana VP5 Genome Sequencing.</title>
        <authorList>
            <person name="Lai Q."/>
            <person name="Shao Z."/>
        </authorList>
    </citation>
    <scope>NUCLEOTIDE SEQUENCE [LARGE SCALE GENOMIC DNA]</scope>
    <source>
        <strain evidence="2 3">VP5</strain>
    </source>
</reference>
<accession>A0A059FT09</accession>